<feature type="domain" description="F-box" evidence="2">
    <location>
        <begin position="77"/>
        <end position="126"/>
    </location>
</feature>
<sequence length="499" mass="56353">MELSITHPSHLTPPDSHAKAMVNQPLSPTVSIASSSSSSSVFSSPSSSITSFPSSSSSSTITSPLLLSVHRSSKPPSNHISCLPTELMVEIFNWLPSFQSTSDKLNVCYVCKAWSMPAQRVLWKELWLGSCDSVAGLSNSIDIKPQLARIPRRLRFSTSDPDYLATLDADAVFNALSKLEKLERFEVLVPYAMGDLYDSLCEDLANSPIKEVVLGADEGIGRRHVQASMRFPLLRYLELIRLGPLEDLRSLHEEWTFPNSLTELVLIQPDLPGEDLRFLLSHTKNTLRKLRIDYGHLSPEESTQIEQDELKLALSESGSQLKLIEIRWPNCTTPFINDILKTCYGLEELITLGPICEPDKVDQQATKNLKRLVFDLKPNTFPSVEFIELTLKDHKQENAGSSSLRNYLLKTAYSYSDTMWETSAPLIEPLLTHEDQQERPNLGLLLPVNKLIDDTNYADDNISDLTTNNKWSEQCIREWKILRDRFRKSGVEFYADFFD</sequence>
<organism evidence="3 4">
    <name type="scientific">Phakopsora pachyrhizi</name>
    <name type="common">Asian soybean rust disease fungus</name>
    <dbReference type="NCBI Taxonomy" id="170000"/>
    <lineage>
        <taxon>Eukaryota</taxon>
        <taxon>Fungi</taxon>
        <taxon>Dikarya</taxon>
        <taxon>Basidiomycota</taxon>
        <taxon>Pucciniomycotina</taxon>
        <taxon>Pucciniomycetes</taxon>
        <taxon>Pucciniales</taxon>
        <taxon>Phakopsoraceae</taxon>
        <taxon>Phakopsora</taxon>
    </lineage>
</organism>
<protein>
    <recommendedName>
        <fullName evidence="2">F-box domain-containing protein</fullName>
    </recommendedName>
</protein>
<name>A0AAV0AT00_PHAPC</name>
<feature type="region of interest" description="Disordered" evidence="1">
    <location>
        <begin position="1"/>
        <end position="20"/>
    </location>
</feature>
<evidence type="ECO:0000313" key="4">
    <source>
        <dbReference type="Proteomes" id="UP001153365"/>
    </source>
</evidence>
<keyword evidence="4" id="KW-1185">Reference proteome</keyword>
<dbReference type="InterPro" id="IPR036047">
    <property type="entry name" value="F-box-like_dom_sf"/>
</dbReference>
<evidence type="ECO:0000313" key="3">
    <source>
        <dbReference type="EMBL" id="CAH7671309.1"/>
    </source>
</evidence>
<dbReference type="AlphaFoldDB" id="A0AAV0AT00"/>
<dbReference type="Gene3D" id="3.80.10.10">
    <property type="entry name" value="Ribonuclease Inhibitor"/>
    <property type="match status" value="1"/>
</dbReference>
<dbReference type="InterPro" id="IPR032675">
    <property type="entry name" value="LRR_dom_sf"/>
</dbReference>
<dbReference type="Pfam" id="PF12937">
    <property type="entry name" value="F-box-like"/>
    <property type="match status" value="1"/>
</dbReference>
<proteinExistence type="predicted"/>
<reference evidence="3" key="1">
    <citation type="submission" date="2022-06" db="EMBL/GenBank/DDBJ databases">
        <authorList>
            <consortium name="SYNGENTA / RWTH Aachen University"/>
        </authorList>
    </citation>
    <scope>NUCLEOTIDE SEQUENCE</scope>
</reference>
<evidence type="ECO:0000256" key="1">
    <source>
        <dbReference type="SAM" id="MobiDB-lite"/>
    </source>
</evidence>
<dbReference type="SUPFAM" id="SSF81383">
    <property type="entry name" value="F-box domain"/>
    <property type="match status" value="1"/>
</dbReference>
<dbReference type="PROSITE" id="PS50181">
    <property type="entry name" value="FBOX"/>
    <property type="match status" value="1"/>
</dbReference>
<accession>A0AAV0AT00</accession>
<comment type="caution">
    <text evidence="3">The sequence shown here is derived from an EMBL/GenBank/DDBJ whole genome shotgun (WGS) entry which is preliminary data.</text>
</comment>
<dbReference type="Proteomes" id="UP001153365">
    <property type="component" value="Unassembled WGS sequence"/>
</dbReference>
<gene>
    <name evidence="3" type="ORF">PPACK8108_LOCUS6079</name>
</gene>
<dbReference type="InterPro" id="IPR001810">
    <property type="entry name" value="F-box_dom"/>
</dbReference>
<dbReference type="EMBL" id="CALTRL010001167">
    <property type="protein sequence ID" value="CAH7671309.1"/>
    <property type="molecule type" value="Genomic_DNA"/>
</dbReference>
<evidence type="ECO:0000259" key="2">
    <source>
        <dbReference type="PROSITE" id="PS50181"/>
    </source>
</evidence>